<dbReference type="InterPro" id="IPR013525">
    <property type="entry name" value="ABC2_TM"/>
</dbReference>
<evidence type="ECO:0000256" key="2">
    <source>
        <dbReference type="ARBA" id="ARBA00022692"/>
    </source>
</evidence>
<feature type="transmembrane region" description="Helical" evidence="5">
    <location>
        <begin position="290"/>
        <end position="310"/>
    </location>
</feature>
<organism evidence="7">
    <name type="scientific">Caldicellulosiruptor owensensis</name>
    <dbReference type="NCBI Taxonomy" id="55205"/>
    <lineage>
        <taxon>Bacteria</taxon>
        <taxon>Bacillati</taxon>
        <taxon>Bacillota</taxon>
        <taxon>Bacillota incertae sedis</taxon>
        <taxon>Caldicellulosiruptorales</taxon>
        <taxon>Caldicellulosiruptoraceae</taxon>
        <taxon>Caldicellulosiruptor</taxon>
    </lineage>
</organism>
<sequence length="381" mass="43264">MKSAVKAFIYTLKENVMSIPLISIMLIFPIVIIFILGNALSGYFKQTDIPKTNIILVFEDNLKPYIHDTLLKNDKTFSKLFESEVVSSKSDAIKKFSSSNKYTAAVVFRQTKENTTKNYSPFGFDIQIMAKEGFPEAGFVKVYFSIFSNYYKFAKNIYTPQDIPENIEFKSAFSGRFPRAIDYYAVTMVVMMALYGAFSGVAVIEEERRQNTLIRLFAAPKNPQIIFVSKALAQLVFLYVQLCIIIIFSKLVYHANWGKNLSFVFLLMLIYSIFCILFGILIALVARSYVFSNVLISSFAVIATFLVGGYTRVNISNRFLASIRDILPNNVVQSTLFSIIYNPSETNTLKIAFVYFGILCTVVAIICILLMRAVKPWQFSK</sequence>
<name>A0A7C5Z8A4_9FIRM</name>
<comment type="subcellular location">
    <subcellularLocation>
        <location evidence="1">Membrane</location>
        <topology evidence="1">Multi-pass membrane protein</topology>
    </subcellularLocation>
</comment>
<reference evidence="7" key="1">
    <citation type="journal article" date="2020" name="mSystems">
        <title>Genome- and Community-Level Interaction Insights into Carbon Utilization and Element Cycling Functions of Hydrothermarchaeota in Hydrothermal Sediment.</title>
        <authorList>
            <person name="Zhou Z."/>
            <person name="Liu Y."/>
            <person name="Xu W."/>
            <person name="Pan J."/>
            <person name="Luo Z.H."/>
            <person name="Li M."/>
        </authorList>
    </citation>
    <scope>NUCLEOTIDE SEQUENCE [LARGE SCALE GENOMIC DNA]</scope>
    <source>
        <strain evidence="7">SpSt-102</strain>
    </source>
</reference>
<dbReference type="EMBL" id="DRUZ01000101">
    <property type="protein sequence ID" value="HHS02601.1"/>
    <property type="molecule type" value="Genomic_DNA"/>
</dbReference>
<dbReference type="GO" id="GO:0016020">
    <property type="term" value="C:membrane"/>
    <property type="evidence" value="ECO:0007669"/>
    <property type="project" value="UniProtKB-SubCell"/>
</dbReference>
<gene>
    <name evidence="7" type="ORF">ENL71_09020</name>
</gene>
<feature type="transmembrane region" description="Helical" evidence="5">
    <location>
        <begin position="261"/>
        <end position="283"/>
    </location>
</feature>
<accession>A0A7C5Z8A4</accession>
<keyword evidence="2 5" id="KW-0812">Transmembrane</keyword>
<keyword evidence="4 5" id="KW-0472">Membrane</keyword>
<evidence type="ECO:0000259" key="6">
    <source>
        <dbReference type="Pfam" id="PF12698"/>
    </source>
</evidence>
<dbReference type="PANTHER" id="PTHR43027">
    <property type="entry name" value="DOXORUBICIN RESISTANCE ABC TRANSPORTER PERMEASE PROTEIN DRRC-RELATED"/>
    <property type="match status" value="1"/>
</dbReference>
<evidence type="ECO:0000313" key="7">
    <source>
        <dbReference type="EMBL" id="HHS02601.1"/>
    </source>
</evidence>
<evidence type="ECO:0000256" key="1">
    <source>
        <dbReference type="ARBA" id="ARBA00004141"/>
    </source>
</evidence>
<protein>
    <submittedName>
        <fullName evidence="7">ABC transporter permease</fullName>
    </submittedName>
</protein>
<dbReference type="GO" id="GO:0140359">
    <property type="term" value="F:ABC-type transporter activity"/>
    <property type="evidence" value="ECO:0007669"/>
    <property type="project" value="InterPro"/>
</dbReference>
<dbReference type="AlphaFoldDB" id="A0A7C5Z8A4"/>
<evidence type="ECO:0000256" key="4">
    <source>
        <dbReference type="ARBA" id="ARBA00023136"/>
    </source>
</evidence>
<feature type="transmembrane region" description="Helical" evidence="5">
    <location>
        <begin position="21"/>
        <end position="44"/>
    </location>
</feature>
<dbReference type="InterPro" id="IPR052902">
    <property type="entry name" value="ABC-2_transporter"/>
</dbReference>
<dbReference type="Pfam" id="PF12698">
    <property type="entry name" value="ABC2_membrane_3"/>
    <property type="match status" value="1"/>
</dbReference>
<feature type="transmembrane region" description="Helical" evidence="5">
    <location>
        <begin position="225"/>
        <end position="249"/>
    </location>
</feature>
<evidence type="ECO:0000256" key="5">
    <source>
        <dbReference type="SAM" id="Phobius"/>
    </source>
</evidence>
<comment type="caution">
    <text evidence="7">The sequence shown here is derived from an EMBL/GenBank/DDBJ whole genome shotgun (WGS) entry which is preliminary data.</text>
</comment>
<proteinExistence type="predicted"/>
<feature type="transmembrane region" description="Helical" evidence="5">
    <location>
        <begin position="183"/>
        <end position="204"/>
    </location>
</feature>
<feature type="domain" description="ABC-2 type transporter transmembrane" evidence="6">
    <location>
        <begin position="22"/>
        <end position="365"/>
    </location>
</feature>
<dbReference type="PANTHER" id="PTHR43027:SF1">
    <property type="entry name" value="DOXORUBICIN RESISTANCE ABC TRANSPORTER PERMEASE PROTEIN DRRC-RELATED"/>
    <property type="match status" value="1"/>
</dbReference>
<evidence type="ECO:0000256" key="3">
    <source>
        <dbReference type="ARBA" id="ARBA00022989"/>
    </source>
</evidence>
<keyword evidence="3 5" id="KW-1133">Transmembrane helix</keyword>
<feature type="transmembrane region" description="Helical" evidence="5">
    <location>
        <begin position="351"/>
        <end position="371"/>
    </location>
</feature>